<name>A0A183TPE3_SCHSO</name>
<dbReference type="Proteomes" id="UP000275846">
    <property type="component" value="Unassembled WGS sequence"/>
</dbReference>
<gene>
    <name evidence="1" type="ORF">SSLN_LOCUS18341</name>
</gene>
<accession>A0A183TPE3</accession>
<dbReference type="EMBL" id="UYSU01044207">
    <property type="protein sequence ID" value="VDM04727.1"/>
    <property type="molecule type" value="Genomic_DNA"/>
</dbReference>
<protein>
    <submittedName>
        <fullName evidence="1 3">Uncharacterized protein</fullName>
    </submittedName>
</protein>
<evidence type="ECO:0000313" key="2">
    <source>
        <dbReference type="Proteomes" id="UP000275846"/>
    </source>
</evidence>
<sequence length="124" mass="13732">MSRRPQPLQLSSMLSARSLEISNTLGSCNRTFNVVSNSRGVIQRLPAGPSIPVFESFPRYERNCPEHTGAGAVLRWSPRLPNPQGFLRDRPSALDNALTLAREEIVLQIACEQLPQLLFGFTAV</sequence>
<reference evidence="3" key="1">
    <citation type="submission" date="2016-06" db="UniProtKB">
        <authorList>
            <consortium name="WormBaseParasite"/>
        </authorList>
    </citation>
    <scope>IDENTIFICATION</scope>
</reference>
<proteinExistence type="predicted"/>
<reference evidence="1 2" key="2">
    <citation type="submission" date="2018-11" db="EMBL/GenBank/DDBJ databases">
        <authorList>
            <consortium name="Pathogen Informatics"/>
        </authorList>
    </citation>
    <scope>NUCLEOTIDE SEQUENCE [LARGE SCALE GENOMIC DNA]</scope>
    <source>
        <strain evidence="1 2">NST_G2</strain>
    </source>
</reference>
<evidence type="ECO:0000313" key="3">
    <source>
        <dbReference type="WBParaSite" id="SSLN_0001902901-mRNA-1"/>
    </source>
</evidence>
<evidence type="ECO:0000313" key="1">
    <source>
        <dbReference type="EMBL" id="VDM04727.1"/>
    </source>
</evidence>
<keyword evidence="2" id="KW-1185">Reference proteome</keyword>
<dbReference type="AlphaFoldDB" id="A0A183TPE3"/>
<organism evidence="3">
    <name type="scientific">Schistocephalus solidus</name>
    <name type="common">Tapeworm</name>
    <dbReference type="NCBI Taxonomy" id="70667"/>
    <lineage>
        <taxon>Eukaryota</taxon>
        <taxon>Metazoa</taxon>
        <taxon>Spiralia</taxon>
        <taxon>Lophotrochozoa</taxon>
        <taxon>Platyhelminthes</taxon>
        <taxon>Cestoda</taxon>
        <taxon>Eucestoda</taxon>
        <taxon>Diphyllobothriidea</taxon>
        <taxon>Diphyllobothriidae</taxon>
        <taxon>Schistocephalus</taxon>
    </lineage>
</organism>
<dbReference type="WBParaSite" id="SSLN_0001902901-mRNA-1">
    <property type="protein sequence ID" value="SSLN_0001902901-mRNA-1"/>
    <property type="gene ID" value="SSLN_0001902901"/>
</dbReference>